<dbReference type="InParanoid" id="M4BLA7"/>
<feature type="compositionally biased region" description="Basic and acidic residues" evidence="1">
    <location>
        <begin position="67"/>
        <end position="78"/>
    </location>
</feature>
<evidence type="ECO:0000256" key="1">
    <source>
        <dbReference type="SAM" id="MobiDB-lite"/>
    </source>
</evidence>
<dbReference type="HOGENOM" id="CLU_2627219_0_0_1"/>
<dbReference type="VEuPathDB" id="FungiDB:HpaG807192"/>
<dbReference type="EnsemblProtists" id="HpaT807192">
    <property type="protein sequence ID" value="HpaP807192"/>
    <property type="gene ID" value="HpaG807192"/>
</dbReference>
<reference evidence="2" key="2">
    <citation type="submission" date="2015-06" db="UniProtKB">
        <authorList>
            <consortium name="EnsemblProtists"/>
        </authorList>
    </citation>
    <scope>IDENTIFICATION</scope>
    <source>
        <strain evidence="2">Emoy2</strain>
    </source>
</reference>
<organism evidence="2 3">
    <name type="scientific">Hyaloperonospora arabidopsidis (strain Emoy2)</name>
    <name type="common">Downy mildew agent</name>
    <name type="synonym">Peronospora arabidopsidis</name>
    <dbReference type="NCBI Taxonomy" id="559515"/>
    <lineage>
        <taxon>Eukaryota</taxon>
        <taxon>Sar</taxon>
        <taxon>Stramenopiles</taxon>
        <taxon>Oomycota</taxon>
        <taxon>Peronosporomycetes</taxon>
        <taxon>Peronosporales</taxon>
        <taxon>Peronosporaceae</taxon>
        <taxon>Hyaloperonospora</taxon>
    </lineage>
</organism>
<feature type="region of interest" description="Disordered" evidence="1">
    <location>
        <begin position="53"/>
        <end position="78"/>
    </location>
</feature>
<name>M4BLA7_HYAAE</name>
<evidence type="ECO:0000313" key="3">
    <source>
        <dbReference type="Proteomes" id="UP000011713"/>
    </source>
</evidence>
<keyword evidence="3" id="KW-1185">Reference proteome</keyword>
<protein>
    <submittedName>
        <fullName evidence="2">Uncharacterized protein</fullName>
    </submittedName>
</protein>
<dbReference type="Proteomes" id="UP000011713">
    <property type="component" value="Unassembled WGS sequence"/>
</dbReference>
<accession>M4BLA7</accession>
<feature type="region of interest" description="Disordered" evidence="1">
    <location>
        <begin position="1"/>
        <end position="26"/>
    </location>
</feature>
<dbReference type="EMBL" id="JH598375">
    <property type="status" value="NOT_ANNOTATED_CDS"/>
    <property type="molecule type" value="Genomic_DNA"/>
</dbReference>
<proteinExistence type="predicted"/>
<reference evidence="3" key="1">
    <citation type="journal article" date="2010" name="Science">
        <title>Signatures of adaptation to obligate biotrophy in the Hyaloperonospora arabidopsidis genome.</title>
        <authorList>
            <person name="Baxter L."/>
            <person name="Tripathy S."/>
            <person name="Ishaque N."/>
            <person name="Boot N."/>
            <person name="Cabral A."/>
            <person name="Kemen E."/>
            <person name="Thines M."/>
            <person name="Ah-Fong A."/>
            <person name="Anderson R."/>
            <person name="Badejoko W."/>
            <person name="Bittner-Eddy P."/>
            <person name="Boore J.L."/>
            <person name="Chibucos M.C."/>
            <person name="Coates M."/>
            <person name="Dehal P."/>
            <person name="Delehaunty K."/>
            <person name="Dong S."/>
            <person name="Downton P."/>
            <person name="Dumas B."/>
            <person name="Fabro G."/>
            <person name="Fronick C."/>
            <person name="Fuerstenberg S.I."/>
            <person name="Fulton L."/>
            <person name="Gaulin E."/>
            <person name="Govers F."/>
            <person name="Hughes L."/>
            <person name="Humphray S."/>
            <person name="Jiang R.H."/>
            <person name="Judelson H."/>
            <person name="Kamoun S."/>
            <person name="Kyung K."/>
            <person name="Meijer H."/>
            <person name="Minx P."/>
            <person name="Morris P."/>
            <person name="Nelson J."/>
            <person name="Phuntumart V."/>
            <person name="Qutob D."/>
            <person name="Rehmany A."/>
            <person name="Rougon-Cardoso A."/>
            <person name="Ryden P."/>
            <person name="Torto-Alalibo T."/>
            <person name="Studholme D."/>
            <person name="Wang Y."/>
            <person name="Win J."/>
            <person name="Wood J."/>
            <person name="Clifton S.W."/>
            <person name="Rogers J."/>
            <person name="Van den Ackerveken G."/>
            <person name="Jones J.D."/>
            <person name="McDowell J.M."/>
            <person name="Beynon J."/>
            <person name="Tyler B.M."/>
        </authorList>
    </citation>
    <scope>NUCLEOTIDE SEQUENCE [LARGE SCALE GENOMIC DNA]</scope>
    <source>
        <strain evidence="3">Emoy2</strain>
    </source>
</reference>
<evidence type="ECO:0000313" key="2">
    <source>
        <dbReference type="EnsemblProtists" id="HpaP807192"/>
    </source>
</evidence>
<sequence>MMTQGARNSVLGPPASPVFDGRHQSEGKRRKYCMLVICVFQLAYNFLSSCYPSKPSSVQRRQPKSWLPDDRELRRGRS</sequence>
<dbReference type="AlphaFoldDB" id="M4BLA7"/>